<proteinExistence type="predicted"/>
<name>A0A9P5WX80_9AGAR</name>
<gene>
    <name evidence="1" type="ORF">P691DRAFT_794197</name>
</gene>
<dbReference type="OrthoDB" id="1750432at2759"/>
<dbReference type="Pfam" id="PF08284">
    <property type="entry name" value="RVP_2"/>
    <property type="match status" value="1"/>
</dbReference>
<keyword evidence="2" id="KW-1185">Reference proteome</keyword>
<dbReference type="EMBL" id="MU152854">
    <property type="protein sequence ID" value="KAF9440102.1"/>
    <property type="molecule type" value="Genomic_DNA"/>
</dbReference>
<organism evidence="1 2">
    <name type="scientific">Macrolepiota fuliginosa MF-IS2</name>
    <dbReference type="NCBI Taxonomy" id="1400762"/>
    <lineage>
        <taxon>Eukaryota</taxon>
        <taxon>Fungi</taxon>
        <taxon>Dikarya</taxon>
        <taxon>Basidiomycota</taxon>
        <taxon>Agaricomycotina</taxon>
        <taxon>Agaricomycetes</taxon>
        <taxon>Agaricomycetidae</taxon>
        <taxon>Agaricales</taxon>
        <taxon>Agaricineae</taxon>
        <taxon>Agaricaceae</taxon>
        <taxon>Macrolepiota</taxon>
    </lineage>
</organism>
<dbReference type="Gene3D" id="2.40.70.10">
    <property type="entry name" value="Acid Proteases"/>
    <property type="match status" value="1"/>
</dbReference>
<sequence length="206" mass="22761">MTGTQTPNTSLPGKLEHLALQVKGIPLSLIPKPIIVMVKVEGQCCQALLDTGSMGDFVSTTLADQLKLKLVELKEPLVLQLVISGSQEKVKYHTEVAFEYQEVQGKHMFNIMNLDSHDVILGLPFMIQQCAQVSIQSEEPQPLLHDQGWPLSSSSELIEYASNICKEAVDTPLPPLHAINHVIPLLDDMKAYLWCPSKCPEALKPL</sequence>
<dbReference type="SUPFAM" id="SSF50630">
    <property type="entry name" value="Acid proteases"/>
    <property type="match status" value="1"/>
</dbReference>
<comment type="caution">
    <text evidence="1">The sequence shown here is derived from an EMBL/GenBank/DDBJ whole genome shotgun (WGS) entry which is preliminary data.</text>
</comment>
<dbReference type="CDD" id="cd00303">
    <property type="entry name" value="retropepsin_like"/>
    <property type="match status" value="1"/>
</dbReference>
<dbReference type="AlphaFoldDB" id="A0A9P5WX80"/>
<protein>
    <submittedName>
        <fullName evidence="1">Uncharacterized protein</fullName>
    </submittedName>
</protein>
<dbReference type="Proteomes" id="UP000807342">
    <property type="component" value="Unassembled WGS sequence"/>
</dbReference>
<evidence type="ECO:0000313" key="2">
    <source>
        <dbReference type="Proteomes" id="UP000807342"/>
    </source>
</evidence>
<dbReference type="InterPro" id="IPR021109">
    <property type="entry name" value="Peptidase_aspartic_dom_sf"/>
</dbReference>
<evidence type="ECO:0000313" key="1">
    <source>
        <dbReference type="EMBL" id="KAF9440102.1"/>
    </source>
</evidence>
<accession>A0A9P5WX80</accession>
<reference evidence="1" key="1">
    <citation type="submission" date="2020-11" db="EMBL/GenBank/DDBJ databases">
        <authorList>
            <consortium name="DOE Joint Genome Institute"/>
            <person name="Ahrendt S."/>
            <person name="Riley R."/>
            <person name="Andreopoulos W."/>
            <person name="Labutti K."/>
            <person name="Pangilinan J."/>
            <person name="Ruiz-Duenas F.J."/>
            <person name="Barrasa J.M."/>
            <person name="Sanchez-Garcia M."/>
            <person name="Camarero S."/>
            <person name="Miyauchi S."/>
            <person name="Serrano A."/>
            <person name="Linde D."/>
            <person name="Babiker R."/>
            <person name="Drula E."/>
            <person name="Ayuso-Fernandez I."/>
            <person name="Pacheco R."/>
            <person name="Padilla G."/>
            <person name="Ferreira P."/>
            <person name="Barriuso J."/>
            <person name="Kellner H."/>
            <person name="Castanera R."/>
            <person name="Alfaro M."/>
            <person name="Ramirez L."/>
            <person name="Pisabarro A.G."/>
            <person name="Kuo A."/>
            <person name="Tritt A."/>
            <person name="Lipzen A."/>
            <person name="He G."/>
            <person name="Yan M."/>
            <person name="Ng V."/>
            <person name="Cullen D."/>
            <person name="Martin F."/>
            <person name="Rosso M.-N."/>
            <person name="Henrissat B."/>
            <person name="Hibbett D."/>
            <person name="Martinez A.T."/>
            <person name="Grigoriev I.V."/>
        </authorList>
    </citation>
    <scope>NUCLEOTIDE SEQUENCE</scope>
    <source>
        <strain evidence="1">MF-IS2</strain>
    </source>
</reference>